<evidence type="ECO:0008006" key="3">
    <source>
        <dbReference type="Google" id="ProtNLM"/>
    </source>
</evidence>
<dbReference type="InterPro" id="IPR018707">
    <property type="entry name" value="LpxR"/>
</dbReference>
<name>A0AAN2BY52_9PROT</name>
<dbReference type="InterPro" id="IPR037107">
    <property type="entry name" value="Put_OMP_sf"/>
</dbReference>
<protein>
    <recommendedName>
        <fullName evidence="3">Lipid A deacylase LpxR family protein</fullName>
    </recommendedName>
</protein>
<accession>A0AAN2BY52</accession>
<dbReference type="Gene3D" id="2.40.128.140">
    <property type="entry name" value="Outer membrane protein"/>
    <property type="match status" value="1"/>
</dbReference>
<sequence>MVENDLFYHSDRDYTNGIALVWGPSPEPTPDWAVTMARLVPWFPKEGEVGHGYTIGQNMYTPRDITVANPPLNDRPYGGWLYGSMGMGTETGRQLDLVTLTLGVVGPASQAEQAQKAVHKIVGSPQPQGWNTQLKNELGILLTYQRSWRALADSTLDGLAIDLTPDAGFALGNVYTYASAGLTLRYGKNLTMDYGPPRIQPSPLGTGYFATKENFTWYLFTGFEMRAVARNIFLDGNTFQSSRSVEKKPFVSDFQWGVVTVWNGVHLTYTHVVRTREFKTQGGSDQFGAFSISTEY</sequence>
<evidence type="ECO:0000313" key="2">
    <source>
        <dbReference type="Proteomes" id="UP001320326"/>
    </source>
</evidence>
<proteinExistence type="predicted"/>
<dbReference type="EMBL" id="AP023423">
    <property type="protein sequence ID" value="BCK86800.1"/>
    <property type="molecule type" value="Genomic_DNA"/>
</dbReference>
<dbReference type="KEGG" id="seme:MIZ01_0566"/>
<dbReference type="Proteomes" id="UP001320326">
    <property type="component" value="Chromosome"/>
</dbReference>
<keyword evidence="2" id="KW-1185">Reference proteome</keyword>
<evidence type="ECO:0000313" key="1">
    <source>
        <dbReference type="EMBL" id="BCK86800.1"/>
    </source>
</evidence>
<organism evidence="1 2">
    <name type="scientific">Sideroxyarcus emersonii</name>
    <dbReference type="NCBI Taxonomy" id="2764705"/>
    <lineage>
        <taxon>Bacteria</taxon>
        <taxon>Pseudomonadati</taxon>
        <taxon>Pseudomonadota</taxon>
        <taxon>Betaproteobacteria</taxon>
        <taxon>Nitrosomonadales</taxon>
        <taxon>Gallionellaceae</taxon>
        <taxon>Sideroxyarcus</taxon>
    </lineage>
</organism>
<dbReference type="Pfam" id="PF09982">
    <property type="entry name" value="LpxR"/>
    <property type="match status" value="1"/>
</dbReference>
<dbReference type="AlphaFoldDB" id="A0AAN2BY52"/>
<reference evidence="1 2" key="1">
    <citation type="journal article" date="2022" name="Int. J. Syst. Evol. Microbiol.">
        <title>&lt;i&gt;Sideroxyarcus emersonii&lt;/i&gt; gen. nov. sp. nov., a neutrophilic, microaerobic iron- and thiosulfate-oxidizing bacterium isolated from iron-rich wetland sediment.</title>
        <authorList>
            <person name="Kato S."/>
            <person name="Itoh T."/>
            <person name="Iino T."/>
            <person name="Ohkuma M."/>
        </authorList>
    </citation>
    <scope>NUCLEOTIDE SEQUENCE [LARGE SCALE GENOMIC DNA]</scope>
    <source>
        <strain evidence="1 2">MIZ01</strain>
    </source>
</reference>
<gene>
    <name evidence="1" type="ORF">MIZ01_0566</name>
</gene>